<organism evidence="4 5">
    <name type="scientific">Aphanomyces invadans</name>
    <dbReference type="NCBI Taxonomy" id="157072"/>
    <lineage>
        <taxon>Eukaryota</taxon>
        <taxon>Sar</taxon>
        <taxon>Stramenopiles</taxon>
        <taxon>Oomycota</taxon>
        <taxon>Saprolegniomycetes</taxon>
        <taxon>Saprolegniales</taxon>
        <taxon>Verrucalvaceae</taxon>
        <taxon>Aphanomyces</taxon>
    </lineage>
</organism>
<evidence type="ECO:0000256" key="1">
    <source>
        <dbReference type="ARBA" id="ARBA00022857"/>
    </source>
</evidence>
<comment type="caution">
    <text evidence="4">The sequence shown here is derived from an EMBL/GenBank/DDBJ whole genome shotgun (WGS) entry which is preliminary data.</text>
</comment>
<dbReference type="InterPro" id="IPR013154">
    <property type="entry name" value="ADH-like_N"/>
</dbReference>
<dbReference type="PANTHER" id="PTHR48106">
    <property type="entry name" value="QUINONE OXIDOREDUCTASE PIG3-RELATED"/>
    <property type="match status" value="1"/>
</dbReference>
<keyword evidence="5" id="KW-1185">Reference proteome</keyword>
<dbReference type="InterPro" id="IPR011032">
    <property type="entry name" value="GroES-like_sf"/>
</dbReference>
<dbReference type="Gene3D" id="3.40.50.720">
    <property type="entry name" value="NAD(P)-binding Rossmann-like Domain"/>
    <property type="match status" value="1"/>
</dbReference>
<evidence type="ECO:0000259" key="3">
    <source>
        <dbReference type="SMART" id="SM00829"/>
    </source>
</evidence>
<dbReference type="InterPro" id="IPR013149">
    <property type="entry name" value="ADH-like_C"/>
</dbReference>
<dbReference type="PANTHER" id="PTHR48106:SF18">
    <property type="entry name" value="QUINONE OXIDOREDUCTASE PIG3"/>
    <property type="match status" value="1"/>
</dbReference>
<dbReference type="Pfam" id="PF08240">
    <property type="entry name" value="ADH_N"/>
    <property type="match status" value="1"/>
</dbReference>
<dbReference type="SMART" id="SM00829">
    <property type="entry name" value="PKS_ER"/>
    <property type="match status" value="1"/>
</dbReference>
<evidence type="ECO:0000256" key="2">
    <source>
        <dbReference type="ARBA" id="ARBA00023002"/>
    </source>
</evidence>
<accession>A0A3R6VHT8</accession>
<dbReference type="InterPro" id="IPR020843">
    <property type="entry name" value="ER"/>
</dbReference>
<dbReference type="SUPFAM" id="SSF51735">
    <property type="entry name" value="NAD(P)-binding Rossmann-fold domains"/>
    <property type="match status" value="1"/>
</dbReference>
<dbReference type="Gene3D" id="3.90.180.10">
    <property type="entry name" value="Medium-chain alcohol dehydrogenases, catalytic domain"/>
    <property type="match status" value="1"/>
</dbReference>
<evidence type="ECO:0000313" key="4">
    <source>
        <dbReference type="EMBL" id="RHY26400.1"/>
    </source>
</evidence>
<keyword evidence="2" id="KW-0560">Oxidoreductase</keyword>
<dbReference type="SUPFAM" id="SSF50129">
    <property type="entry name" value="GroES-like"/>
    <property type="match status" value="1"/>
</dbReference>
<reference evidence="4 5" key="1">
    <citation type="submission" date="2018-08" db="EMBL/GenBank/DDBJ databases">
        <title>Aphanomyces genome sequencing and annotation.</title>
        <authorList>
            <person name="Minardi D."/>
            <person name="Oidtmann B."/>
            <person name="Van Der Giezen M."/>
            <person name="Studholme D.J."/>
        </authorList>
    </citation>
    <scope>NUCLEOTIDE SEQUENCE [LARGE SCALE GENOMIC DNA]</scope>
    <source>
        <strain evidence="4 5">NJM0002</strain>
    </source>
</reference>
<dbReference type="EMBL" id="QUSY01001011">
    <property type="protein sequence ID" value="RHY26400.1"/>
    <property type="molecule type" value="Genomic_DNA"/>
</dbReference>
<keyword evidence="1" id="KW-0521">NADP</keyword>
<name>A0A3R6VHT8_9STRA</name>
<protein>
    <recommendedName>
        <fullName evidence="3">Enoyl reductase (ER) domain-containing protein</fullName>
    </recommendedName>
</protein>
<dbReference type="VEuPathDB" id="FungiDB:H310_09351"/>
<dbReference type="Pfam" id="PF00107">
    <property type="entry name" value="ADH_zinc_N"/>
    <property type="match status" value="1"/>
</dbReference>
<dbReference type="Proteomes" id="UP000285060">
    <property type="component" value="Unassembled WGS sequence"/>
</dbReference>
<dbReference type="GO" id="GO:0016651">
    <property type="term" value="F:oxidoreductase activity, acting on NAD(P)H"/>
    <property type="evidence" value="ECO:0007669"/>
    <property type="project" value="TreeGrafter"/>
</dbReference>
<feature type="domain" description="Enoyl reductase (ER)" evidence="3">
    <location>
        <begin position="56"/>
        <end position="373"/>
    </location>
</feature>
<dbReference type="AlphaFoldDB" id="A0A3R6VHT8"/>
<dbReference type="GO" id="GO:0070402">
    <property type="term" value="F:NADPH binding"/>
    <property type="evidence" value="ECO:0007669"/>
    <property type="project" value="TreeGrafter"/>
</dbReference>
<dbReference type="InterPro" id="IPR036291">
    <property type="entry name" value="NAD(P)-bd_dom_sf"/>
</dbReference>
<sequence length="379" mass="41024">MVVYVSDLSKSQTRNLLCGQPVPVLIYQFLFIMQPALPTKMRALFLLKRVTAYNQEDLESCFEVREVDVPTPKYGEVLVKVECSPINPSNLSMLQGTYNSAKQAPLPSLTGTEGSGVVVAAGGGFMAWYMVGKRVGIVKSDQGLWAEYVTVPAMTCITLPNEVSFESGSSCFVNPLTVVAFVELAIARGTKTIVHTAGASALGKMLIKHGKEYGIDVIAVVRRQEQAQVLQSIGAKYIVDTSNSEWKTQLKTLTQTLGSTLAFDAVAGSLTGDILTCMPKGSEVQVYGGLSNEPSSGVSPADLIFQDKSVTGFWLVKYLAKRGMLGKLFMIQKVTSGLNSTFQTTISKTYGLENAIQAFRDYTGNMSDNKVAFKPTQIV</sequence>
<evidence type="ECO:0000313" key="5">
    <source>
        <dbReference type="Proteomes" id="UP000285060"/>
    </source>
</evidence>
<proteinExistence type="predicted"/>
<dbReference type="CDD" id="cd08291">
    <property type="entry name" value="ETR_like_1"/>
    <property type="match status" value="1"/>
</dbReference>
<gene>
    <name evidence="4" type="ORF">DYB32_007646</name>
</gene>